<dbReference type="RefSeq" id="WP_135204607.1">
    <property type="nucleotide sequence ID" value="NZ_SPVG01000260.1"/>
</dbReference>
<reference evidence="1 2" key="1">
    <citation type="submission" date="2019-03" db="EMBL/GenBank/DDBJ databases">
        <title>Draft Genome Sequence of Duganella callidus sp. nov., a Novel Duganella Species Isolated from Cultivated Soil.</title>
        <authorList>
            <person name="Raths R."/>
            <person name="Peta V."/>
            <person name="Bucking H."/>
        </authorList>
    </citation>
    <scope>NUCLEOTIDE SEQUENCE [LARGE SCALE GENOMIC DNA]</scope>
    <source>
        <strain evidence="1 2">DN04</strain>
    </source>
</reference>
<dbReference type="OrthoDB" id="8779278at2"/>
<dbReference type="EMBL" id="SPVG01000260">
    <property type="protein sequence ID" value="TFW14906.1"/>
    <property type="molecule type" value="Genomic_DNA"/>
</dbReference>
<comment type="caution">
    <text evidence="1">The sequence shown here is derived from an EMBL/GenBank/DDBJ whole genome shotgun (WGS) entry which is preliminary data.</text>
</comment>
<proteinExistence type="predicted"/>
<accession>A0A4Y9S4G7</accession>
<name>A0A4Y9S4G7_9BURK</name>
<evidence type="ECO:0000313" key="1">
    <source>
        <dbReference type="EMBL" id="TFW14906.1"/>
    </source>
</evidence>
<evidence type="ECO:0000313" key="2">
    <source>
        <dbReference type="Proteomes" id="UP000297729"/>
    </source>
</evidence>
<protein>
    <submittedName>
        <fullName evidence="1">Uncharacterized protein</fullName>
    </submittedName>
</protein>
<keyword evidence="2" id="KW-1185">Reference proteome</keyword>
<gene>
    <name evidence="1" type="ORF">E4L98_26870</name>
</gene>
<sequence length="60" mass="6772">MSKTNRLDWSKQITLMNERIKHFQANPGQEQLDAVIAELKAYADAARNGGIEIPARFTVN</sequence>
<dbReference type="AlphaFoldDB" id="A0A4Y9S4G7"/>
<dbReference type="Proteomes" id="UP000297729">
    <property type="component" value="Unassembled WGS sequence"/>
</dbReference>
<organism evidence="1 2">
    <name type="scientific">Duganella callida</name>
    <dbReference type="NCBI Taxonomy" id="2561932"/>
    <lineage>
        <taxon>Bacteria</taxon>
        <taxon>Pseudomonadati</taxon>
        <taxon>Pseudomonadota</taxon>
        <taxon>Betaproteobacteria</taxon>
        <taxon>Burkholderiales</taxon>
        <taxon>Oxalobacteraceae</taxon>
        <taxon>Telluria group</taxon>
        <taxon>Duganella</taxon>
    </lineage>
</organism>